<dbReference type="PROSITE" id="PS50920">
    <property type="entry name" value="SOLCAR"/>
    <property type="match status" value="3"/>
</dbReference>
<dbReference type="CDD" id="cd00201">
    <property type="entry name" value="WW"/>
    <property type="match status" value="1"/>
</dbReference>
<dbReference type="EnsemblProtists" id="EOD38231">
    <property type="protein sequence ID" value="EOD38231"/>
    <property type="gene ID" value="EMIHUDRAFT_449049"/>
</dbReference>
<dbReference type="KEGG" id="ehx:EMIHUDRAFT_449049"/>
<feature type="domain" description="WW" evidence="7">
    <location>
        <begin position="151"/>
        <end position="184"/>
    </location>
</feature>
<dbReference type="PROSITE" id="PS01159">
    <property type="entry name" value="WW_DOMAIN_1"/>
    <property type="match status" value="1"/>
</dbReference>
<dbReference type="SMART" id="SM00456">
    <property type="entry name" value="WW"/>
    <property type="match status" value="1"/>
</dbReference>
<dbReference type="PROSITE" id="PS50020">
    <property type="entry name" value="WW_DOMAIN_2"/>
    <property type="match status" value="1"/>
</dbReference>
<accession>A0A0D3KR46</accession>
<dbReference type="SUPFAM" id="SSF103506">
    <property type="entry name" value="Mitochondrial carrier"/>
    <property type="match status" value="1"/>
</dbReference>
<dbReference type="InterPro" id="IPR001202">
    <property type="entry name" value="WW_dom"/>
</dbReference>
<dbReference type="STRING" id="2903.R1FRD6"/>
<dbReference type="GO" id="GO:0055085">
    <property type="term" value="P:transmembrane transport"/>
    <property type="evidence" value="ECO:0007669"/>
    <property type="project" value="InterPro"/>
</dbReference>
<evidence type="ECO:0000256" key="5">
    <source>
        <dbReference type="ARBA" id="ARBA00023136"/>
    </source>
</evidence>
<comment type="subcellular location">
    <subcellularLocation>
        <location evidence="1">Membrane</location>
        <topology evidence="1">Multi-pass membrane protein</topology>
    </subcellularLocation>
</comment>
<dbReference type="PANTHER" id="PTHR24089">
    <property type="entry name" value="SOLUTE CARRIER FAMILY 25"/>
    <property type="match status" value="1"/>
</dbReference>
<evidence type="ECO:0000256" key="3">
    <source>
        <dbReference type="ARBA" id="ARBA00022692"/>
    </source>
</evidence>
<dbReference type="PaxDb" id="2903-EOD38231"/>
<sequence>MSLFEPGPWDKRQGSDSAHVFSKKRKLLYGNDHDRADLVEGGGEGYGQREQHRLHTVWRRGALRFLSEKLRTGGQVFKEPPGRSTVTGWPGDLGKHHLVPEELLDLGVISVHAAATFAGARPGYVFKAGEQGVGYYADGPDPAAHDEAAPPPLPEGWVEGTSPEGYAYYFHSPTQTSSWERPTAATAVSATVPLSPALTASLTAKRRAGVSQLQADSGAQVLLQGGVATLSGTARAVARAQELLQRKAAALEFAAVYWRRGGHAMLPAMVEQERREKLRRVSTEKLIHRVSDRVDASHHGPVLMPDEGPSKTSTLLAAGAISGGVSKLLTAPIDRIKIIYQVNTDPRHAFTLRRGFSTASSIVLQSGVLALWRGNSAAVARDVPYASIVFASYAMYEDAVLKASGVTSGAASGGSVWSRLVAGSAAGATATFLTYPLDVMRARLAADSRSHHHGYMSGVRHLWRSEGPRGLYAGLRPTILGIVPYSGLSFSAFETLKAHLRDSSRTRAGGTADDPLPPLTGTQRLLAGGAAGAIAQTVTYPLTVVRRRMQVGVGGGGYHGVAHALRSIYAAEGVANGLFKGLSLALLKGPLQSAIGFSVNDYAKKRLAR</sequence>
<keyword evidence="4" id="KW-0677">Repeat</keyword>
<keyword evidence="9" id="KW-1185">Reference proteome</keyword>
<keyword evidence="2" id="KW-0813">Transport</keyword>
<evidence type="ECO:0000259" key="7">
    <source>
        <dbReference type="PROSITE" id="PS50020"/>
    </source>
</evidence>
<dbReference type="GO" id="GO:0016020">
    <property type="term" value="C:membrane"/>
    <property type="evidence" value="ECO:0007669"/>
    <property type="project" value="UniProtKB-SubCell"/>
</dbReference>
<evidence type="ECO:0000256" key="2">
    <source>
        <dbReference type="ARBA" id="ARBA00022448"/>
    </source>
</evidence>
<evidence type="ECO:0000256" key="6">
    <source>
        <dbReference type="PROSITE-ProRule" id="PRU00282"/>
    </source>
</evidence>
<evidence type="ECO:0000313" key="9">
    <source>
        <dbReference type="Proteomes" id="UP000013827"/>
    </source>
</evidence>
<dbReference type="GeneID" id="17283501"/>
<dbReference type="SUPFAM" id="SSF51045">
    <property type="entry name" value="WW domain"/>
    <property type="match status" value="1"/>
</dbReference>
<dbReference type="Proteomes" id="UP000013827">
    <property type="component" value="Unassembled WGS sequence"/>
</dbReference>
<dbReference type="AlphaFoldDB" id="A0A0D3KR46"/>
<protein>
    <recommendedName>
        <fullName evidence="7">WW domain-containing protein</fullName>
    </recommendedName>
</protein>
<feature type="repeat" description="Solcar" evidence="6">
    <location>
        <begin position="414"/>
        <end position="499"/>
    </location>
</feature>
<dbReference type="InterPro" id="IPR023395">
    <property type="entry name" value="MCP_dom_sf"/>
</dbReference>
<dbReference type="HOGENOM" id="CLU_448677_0_0_1"/>
<evidence type="ECO:0000256" key="1">
    <source>
        <dbReference type="ARBA" id="ARBA00004141"/>
    </source>
</evidence>
<dbReference type="InterPro" id="IPR036020">
    <property type="entry name" value="WW_dom_sf"/>
</dbReference>
<evidence type="ECO:0000313" key="8">
    <source>
        <dbReference type="EnsemblProtists" id="EOD38231"/>
    </source>
</evidence>
<name>A0A0D3KR46_EMIH1</name>
<dbReference type="Gene3D" id="2.20.70.10">
    <property type="match status" value="1"/>
</dbReference>
<dbReference type="InterPro" id="IPR002067">
    <property type="entry name" value="MCP"/>
</dbReference>
<proteinExistence type="predicted"/>
<dbReference type="Pfam" id="PF00153">
    <property type="entry name" value="Mito_carr"/>
    <property type="match status" value="3"/>
</dbReference>
<keyword evidence="5 6" id="KW-0472">Membrane</keyword>
<dbReference type="InterPro" id="IPR018108">
    <property type="entry name" value="MCP_transmembrane"/>
</dbReference>
<dbReference type="RefSeq" id="XP_005790660.1">
    <property type="nucleotide sequence ID" value="XM_005790603.1"/>
</dbReference>
<dbReference type="Gene3D" id="1.50.40.10">
    <property type="entry name" value="Mitochondrial carrier domain"/>
    <property type="match status" value="1"/>
</dbReference>
<keyword evidence="3 6" id="KW-0812">Transmembrane</keyword>
<reference evidence="8" key="2">
    <citation type="submission" date="2024-10" db="UniProtKB">
        <authorList>
            <consortium name="EnsemblProtists"/>
        </authorList>
    </citation>
    <scope>IDENTIFICATION</scope>
</reference>
<dbReference type="PRINTS" id="PR00926">
    <property type="entry name" value="MITOCARRIER"/>
</dbReference>
<dbReference type="eggNOG" id="KOG0752">
    <property type="taxonomic scope" value="Eukaryota"/>
</dbReference>
<feature type="repeat" description="Solcar" evidence="6">
    <location>
        <begin position="519"/>
        <end position="606"/>
    </location>
</feature>
<organism evidence="8 9">
    <name type="scientific">Emiliania huxleyi (strain CCMP1516)</name>
    <dbReference type="NCBI Taxonomy" id="280463"/>
    <lineage>
        <taxon>Eukaryota</taxon>
        <taxon>Haptista</taxon>
        <taxon>Haptophyta</taxon>
        <taxon>Prymnesiophyceae</taxon>
        <taxon>Isochrysidales</taxon>
        <taxon>Noelaerhabdaceae</taxon>
        <taxon>Emiliania</taxon>
    </lineage>
</organism>
<feature type="repeat" description="Solcar" evidence="6">
    <location>
        <begin position="310"/>
        <end position="399"/>
    </location>
</feature>
<evidence type="ECO:0000256" key="4">
    <source>
        <dbReference type="ARBA" id="ARBA00022737"/>
    </source>
</evidence>
<dbReference type="Pfam" id="PF00397">
    <property type="entry name" value="WW"/>
    <property type="match status" value="1"/>
</dbReference>
<reference evidence="9" key="1">
    <citation type="journal article" date="2013" name="Nature">
        <title>Pan genome of the phytoplankton Emiliania underpins its global distribution.</title>
        <authorList>
            <person name="Read B.A."/>
            <person name="Kegel J."/>
            <person name="Klute M.J."/>
            <person name="Kuo A."/>
            <person name="Lefebvre S.C."/>
            <person name="Maumus F."/>
            <person name="Mayer C."/>
            <person name="Miller J."/>
            <person name="Monier A."/>
            <person name="Salamov A."/>
            <person name="Young J."/>
            <person name="Aguilar M."/>
            <person name="Claverie J.M."/>
            <person name="Frickenhaus S."/>
            <person name="Gonzalez K."/>
            <person name="Herman E.K."/>
            <person name="Lin Y.C."/>
            <person name="Napier J."/>
            <person name="Ogata H."/>
            <person name="Sarno A.F."/>
            <person name="Shmutz J."/>
            <person name="Schroeder D."/>
            <person name="de Vargas C."/>
            <person name="Verret F."/>
            <person name="von Dassow P."/>
            <person name="Valentin K."/>
            <person name="Van de Peer Y."/>
            <person name="Wheeler G."/>
            <person name="Dacks J.B."/>
            <person name="Delwiche C.F."/>
            <person name="Dyhrman S.T."/>
            <person name="Glockner G."/>
            <person name="John U."/>
            <person name="Richards T."/>
            <person name="Worden A.Z."/>
            <person name="Zhang X."/>
            <person name="Grigoriev I.V."/>
            <person name="Allen A.E."/>
            <person name="Bidle K."/>
            <person name="Borodovsky M."/>
            <person name="Bowler C."/>
            <person name="Brownlee C."/>
            <person name="Cock J.M."/>
            <person name="Elias M."/>
            <person name="Gladyshev V.N."/>
            <person name="Groth M."/>
            <person name="Guda C."/>
            <person name="Hadaegh A."/>
            <person name="Iglesias-Rodriguez M.D."/>
            <person name="Jenkins J."/>
            <person name="Jones B.M."/>
            <person name="Lawson T."/>
            <person name="Leese F."/>
            <person name="Lindquist E."/>
            <person name="Lobanov A."/>
            <person name="Lomsadze A."/>
            <person name="Malik S.B."/>
            <person name="Marsh M.E."/>
            <person name="Mackinder L."/>
            <person name="Mock T."/>
            <person name="Mueller-Roeber B."/>
            <person name="Pagarete A."/>
            <person name="Parker M."/>
            <person name="Probert I."/>
            <person name="Quesneville H."/>
            <person name="Raines C."/>
            <person name="Rensing S.A."/>
            <person name="Riano-Pachon D.M."/>
            <person name="Richier S."/>
            <person name="Rokitta S."/>
            <person name="Shiraiwa Y."/>
            <person name="Soanes D.M."/>
            <person name="van der Giezen M."/>
            <person name="Wahlund T.M."/>
            <person name="Williams B."/>
            <person name="Wilson W."/>
            <person name="Wolfe G."/>
            <person name="Wurch L.L."/>
        </authorList>
    </citation>
    <scope>NUCLEOTIDE SEQUENCE</scope>
</reference>